<name>A0ABX7IGK1_9ACTO</name>
<keyword evidence="1" id="KW-0808">Transferase</keyword>
<evidence type="ECO:0000256" key="3">
    <source>
        <dbReference type="ARBA" id="ARBA00023012"/>
    </source>
</evidence>
<dbReference type="Gene3D" id="1.20.5.1930">
    <property type="match status" value="1"/>
</dbReference>
<dbReference type="Gene3D" id="3.30.565.10">
    <property type="entry name" value="Histidine kinase-like ATPase, C-terminal domain"/>
    <property type="match status" value="1"/>
</dbReference>
<dbReference type="GO" id="GO:0016301">
    <property type="term" value="F:kinase activity"/>
    <property type="evidence" value="ECO:0007669"/>
    <property type="project" value="UniProtKB-KW"/>
</dbReference>
<organism evidence="7 8">
    <name type="scientific">Arcanobacterium phocisimile</name>
    <dbReference type="NCBI Taxonomy" id="1302235"/>
    <lineage>
        <taxon>Bacteria</taxon>
        <taxon>Bacillati</taxon>
        <taxon>Actinomycetota</taxon>
        <taxon>Actinomycetes</taxon>
        <taxon>Actinomycetales</taxon>
        <taxon>Actinomycetaceae</taxon>
        <taxon>Arcanobacterium</taxon>
    </lineage>
</organism>
<evidence type="ECO:0000256" key="2">
    <source>
        <dbReference type="ARBA" id="ARBA00022777"/>
    </source>
</evidence>
<dbReference type="InterPro" id="IPR036890">
    <property type="entry name" value="HATPase_C_sf"/>
</dbReference>
<feature type="domain" description="Signal transduction histidine kinase subgroup 3 dimerisation and phosphoacceptor" evidence="6">
    <location>
        <begin position="177"/>
        <end position="242"/>
    </location>
</feature>
<dbReference type="SUPFAM" id="SSF55874">
    <property type="entry name" value="ATPase domain of HSP90 chaperone/DNA topoisomerase II/histidine kinase"/>
    <property type="match status" value="1"/>
</dbReference>
<gene>
    <name evidence="7" type="ORF">JTE88_07900</name>
</gene>
<dbReference type="Pfam" id="PF07730">
    <property type="entry name" value="HisKA_3"/>
    <property type="match status" value="1"/>
</dbReference>
<dbReference type="CDD" id="cd16917">
    <property type="entry name" value="HATPase_UhpB-NarQ-NarX-like"/>
    <property type="match status" value="1"/>
</dbReference>
<dbReference type="PANTHER" id="PTHR24421:SF63">
    <property type="entry name" value="SENSOR HISTIDINE KINASE DESK"/>
    <property type="match status" value="1"/>
</dbReference>
<dbReference type="InterPro" id="IPR011712">
    <property type="entry name" value="Sig_transdc_His_kin_sub3_dim/P"/>
</dbReference>
<evidence type="ECO:0000313" key="8">
    <source>
        <dbReference type="Proteomes" id="UP000602653"/>
    </source>
</evidence>
<feature type="transmembrane region" description="Helical" evidence="4">
    <location>
        <begin position="128"/>
        <end position="151"/>
    </location>
</feature>
<evidence type="ECO:0000256" key="4">
    <source>
        <dbReference type="SAM" id="Phobius"/>
    </source>
</evidence>
<proteinExistence type="predicted"/>
<keyword evidence="2 7" id="KW-0418">Kinase</keyword>
<dbReference type="EMBL" id="CP070228">
    <property type="protein sequence ID" value="QRV01990.1"/>
    <property type="molecule type" value="Genomic_DNA"/>
</dbReference>
<feature type="transmembrane region" description="Helical" evidence="4">
    <location>
        <begin position="71"/>
        <end position="91"/>
    </location>
</feature>
<sequence length="356" mass="39001">MNTRRDYVMSLAMALVWLPFLAFPVYYIAIGAYSPTQRAIGYCLVAVFAVVYALTWILVYHPRVADQVRRLYGASFALLLAITFAMLAMFGQAGLSFFPYICSMTGMFVPLLPASLIVLGLSALMEFAGWWLTISNDAHALLLISIGVFAMTSGSRHFDHAAREKQAAATHEAIAEERNRLSRDMHDVLGHSLTIMSMKSELALRLLDKDPAAARSEIEAIRDLSRSAIAEVRATVSGLRMQVLGDELTNCVRTLRESGLAVTVHGSVDDVDPRFRFVFSWVVREASTNILRHARARHVTITLRSAQISVSDDGVGLPEKRSGHGLIGLAERIAAAGGVLELPNNQPGTIIQATME</sequence>
<dbReference type="InterPro" id="IPR003594">
    <property type="entry name" value="HATPase_dom"/>
</dbReference>
<feature type="transmembrane region" description="Helical" evidence="4">
    <location>
        <begin position="39"/>
        <end position="59"/>
    </location>
</feature>
<dbReference type="RefSeq" id="WP_204424158.1">
    <property type="nucleotide sequence ID" value="NZ_CP070228.1"/>
</dbReference>
<keyword evidence="8" id="KW-1185">Reference proteome</keyword>
<reference evidence="7 8" key="1">
    <citation type="submission" date="2021-02" db="EMBL/GenBank/DDBJ databases">
        <title>Complete Genome Sequence of Arcanobacterium phocisimile strain DSM 26142T from a harbour seal.</title>
        <authorList>
            <person name="Borowiak M."/>
            <person name="Alssahen M."/>
            <person name="Malorny B."/>
            <person name="Laemmler C."/>
            <person name="Siebert U."/>
            <person name="Ploetz M."/>
            <person name="Abdulmawjood A."/>
        </authorList>
    </citation>
    <scope>NUCLEOTIDE SEQUENCE [LARGE SCALE GENOMIC DNA]</scope>
    <source>
        <strain evidence="7 8">DSM 26142</strain>
    </source>
</reference>
<keyword evidence="3" id="KW-0902">Two-component regulatory system</keyword>
<keyword evidence="4" id="KW-1133">Transmembrane helix</keyword>
<dbReference type="Pfam" id="PF02518">
    <property type="entry name" value="HATPase_c"/>
    <property type="match status" value="1"/>
</dbReference>
<keyword evidence="4" id="KW-0812">Transmembrane</keyword>
<feature type="domain" description="Histidine kinase/HSP90-like ATPase" evidence="5">
    <location>
        <begin position="282"/>
        <end position="352"/>
    </location>
</feature>
<keyword evidence="4" id="KW-0472">Membrane</keyword>
<evidence type="ECO:0000313" key="7">
    <source>
        <dbReference type="EMBL" id="QRV01990.1"/>
    </source>
</evidence>
<evidence type="ECO:0000256" key="1">
    <source>
        <dbReference type="ARBA" id="ARBA00022679"/>
    </source>
</evidence>
<dbReference type="InterPro" id="IPR050482">
    <property type="entry name" value="Sensor_HK_TwoCompSys"/>
</dbReference>
<feature type="transmembrane region" description="Helical" evidence="4">
    <location>
        <begin position="97"/>
        <end position="121"/>
    </location>
</feature>
<accession>A0ABX7IGK1</accession>
<dbReference type="PANTHER" id="PTHR24421">
    <property type="entry name" value="NITRATE/NITRITE SENSOR PROTEIN NARX-RELATED"/>
    <property type="match status" value="1"/>
</dbReference>
<protein>
    <submittedName>
        <fullName evidence="7">Sensor histidine kinase</fullName>
    </submittedName>
</protein>
<dbReference type="Proteomes" id="UP000602653">
    <property type="component" value="Chromosome"/>
</dbReference>
<evidence type="ECO:0000259" key="5">
    <source>
        <dbReference type="Pfam" id="PF02518"/>
    </source>
</evidence>
<evidence type="ECO:0000259" key="6">
    <source>
        <dbReference type="Pfam" id="PF07730"/>
    </source>
</evidence>
<feature type="transmembrane region" description="Helical" evidence="4">
    <location>
        <begin position="7"/>
        <end position="33"/>
    </location>
</feature>